<dbReference type="InterPro" id="IPR052750">
    <property type="entry name" value="GH18_Chitinase"/>
</dbReference>
<name>A0A3D8U0X8_BIFLN</name>
<dbReference type="Gene3D" id="2.10.10.20">
    <property type="entry name" value="Carbohydrate-binding module superfamily 5/12"/>
    <property type="match status" value="1"/>
</dbReference>
<dbReference type="InterPro" id="IPR017853">
    <property type="entry name" value="GH"/>
</dbReference>
<dbReference type="GO" id="GO:0005975">
    <property type="term" value="P:carbohydrate metabolic process"/>
    <property type="evidence" value="ECO:0007669"/>
    <property type="project" value="InterPro"/>
</dbReference>
<dbReference type="PANTHER" id="PTHR42976:SF1">
    <property type="entry name" value="GH18 DOMAIN-CONTAINING PROTEIN-RELATED"/>
    <property type="match status" value="1"/>
</dbReference>
<dbReference type="AlphaFoldDB" id="A0A3D8U0X8"/>
<evidence type="ECO:0000313" key="2">
    <source>
        <dbReference type="EMBL" id="RDX09832.1"/>
    </source>
</evidence>
<dbReference type="PANTHER" id="PTHR42976">
    <property type="entry name" value="BIFUNCTIONAL CHITINASE/LYSOZYME-RELATED"/>
    <property type="match status" value="1"/>
</dbReference>
<dbReference type="Proteomes" id="UP000257074">
    <property type="component" value="Unassembled WGS sequence"/>
</dbReference>
<dbReference type="InterPro" id="IPR001223">
    <property type="entry name" value="Glyco_hydro18_cat"/>
</dbReference>
<dbReference type="CDD" id="cd06543">
    <property type="entry name" value="GH18_PF-ChiA-like"/>
    <property type="match status" value="1"/>
</dbReference>
<dbReference type="CDD" id="cd12215">
    <property type="entry name" value="ChiC_BD"/>
    <property type="match status" value="1"/>
</dbReference>
<accession>A0A3D8U0X8</accession>
<dbReference type="GO" id="GO:0004553">
    <property type="term" value="F:hydrolase activity, hydrolyzing O-glycosyl compounds"/>
    <property type="evidence" value="ECO:0007669"/>
    <property type="project" value="InterPro"/>
</dbReference>
<reference evidence="2 3" key="1">
    <citation type="journal article" date="2017" name="Anaerobe">
        <title>Quantification, isolation and characterization of Bifidobacterium from the vaginal microbiomes of reproductive aged women.</title>
        <authorList>
            <person name="Freitas A.C."/>
            <person name="Hill J.E."/>
        </authorList>
    </citation>
    <scope>NUCLEOTIDE SEQUENCE [LARGE SCALE GENOMIC DNA]</scope>
    <source>
        <strain evidence="2 3">N6D05</strain>
    </source>
</reference>
<evidence type="ECO:0000259" key="1">
    <source>
        <dbReference type="PROSITE" id="PS51910"/>
    </source>
</evidence>
<dbReference type="PROSITE" id="PS51910">
    <property type="entry name" value="GH18_2"/>
    <property type="match status" value="1"/>
</dbReference>
<dbReference type="SUPFAM" id="SSF51055">
    <property type="entry name" value="Carbohydrate binding domain"/>
    <property type="match status" value="1"/>
</dbReference>
<proteinExistence type="predicted"/>
<feature type="domain" description="GH18" evidence="1">
    <location>
        <begin position="47"/>
        <end position="349"/>
    </location>
</feature>
<dbReference type="SUPFAM" id="SSF51445">
    <property type="entry name" value="(Trans)glycosidases"/>
    <property type="match status" value="1"/>
</dbReference>
<dbReference type="GO" id="GO:0005576">
    <property type="term" value="C:extracellular region"/>
    <property type="evidence" value="ECO:0007669"/>
    <property type="project" value="InterPro"/>
</dbReference>
<dbReference type="InterPro" id="IPR036573">
    <property type="entry name" value="CBM_sf_5/12"/>
</dbReference>
<evidence type="ECO:0000313" key="3">
    <source>
        <dbReference type="Proteomes" id="UP000257074"/>
    </source>
</evidence>
<comment type="caution">
    <text evidence="2">The sequence shown here is derived from an EMBL/GenBank/DDBJ whole genome shotgun (WGS) entry which is preliminary data.</text>
</comment>
<protein>
    <submittedName>
        <fullName evidence="2">Carbohydrate-binding protein</fullName>
    </submittedName>
</protein>
<sequence>MMKPLFPGRRFSFLRLFIAILCIALVVTGTWSWITFTRTAAKELPEPWFGGYVDVTATPSYKFESKVGNVYQNMSLGFITAGDGCQPSWGGYYTLDEAASTLDLDSRIAQTYKTDRTITVSFGGQNGTELAAACTDVDALADAYQQVIDRYHVTSLDFDIENTNLDGYSETATRRAQAVAKLIANEKTKNKGKDDTSHDLIISLTLPADTKGLTTQGMQTVNAFLDAGVTLSTVNLMTMDFNVASTSITQSTLIKSSLNAAHAQYKTLLYSRGKLFSDHQIWELLGATVLIGQNDTKNEYFTLDNARDINTFALETSLGHLSMWSLNRDQQCGENYTNTNTLKTFCSGMKQTDGEFATTLGSGFRGTPGTLVDFDSASWNSSQQAYPTWKPDVLYKQGDKVIWNGNIYESLGNNENEQPDSAEEGANAPWRIIGPVL</sequence>
<dbReference type="EMBL" id="NJNR01000012">
    <property type="protein sequence ID" value="RDX09832.1"/>
    <property type="molecule type" value="Genomic_DNA"/>
</dbReference>
<dbReference type="GO" id="GO:0030246">
    <property type="term" value="F:carbohydrate binding"/>
    <property type="evidence" value="ECO:0007669"/>
    <property type="project" value="InterPro"/>
</dbReference>
<dbReference type="Gene3D" id="3.20.20.80">
    <property type="entry name" value="Glycosidases"/>
    <property type="match status" value="1"/>
</dbReference>
<gene>
    <name evidence="2" type="ORF">CE169_03370</name>
</gene>
<organism evidence="2 3">
    <name type="scientific">Bifidobacterium longum</name>
    <dbReference type="NCBI Taxonomy" id="216816"/>
    <lineage>
        <taxon>Bacteria</taxon>
        <taxon>Bacillati</taxon>
        <taxon>Actinomycetota</taxon>
        <taxon>Actinomycetes</taxon>
        <taxon>Bifidobacteriales</taxon>
        <taxon>Bifidobacteriaceae</taxon>
        <taxon>Bifidobacterium</taxon>
    </lineage>
</organism>